<feature type="transmembrane region" description="Helical" evidence="5">
    <location>
        <begin position="345"/>
        <end position="365"/>
    </location>
</feature>
<dbReference type="GO" id="GO:0022857">
    <property type="term" value="F:transmembrane transporter activity"/>
    <property type="evidence" value="ECO:0007669"/>
    <property type="project" value="InterPro"/>
</dbReference>
<organism evidence="7 8">
    <name type="scientific">Grifola frondosa</name>
    <name type="common">Maitake</name>
    <name type="synonym">Polyporus frondosus</name>
    <dbReference type="NCBI Taxonomy" id="5627"/>
    <lineage>
        <taxon>Eukaryota</taxon>
        <taxon>Fungi</taxon>
        <taxon>Dikarya</taxon>
        <taxon>Basidiomycota</taxon>
        <taxon>Agaricomycotina</taxon>
        <taxon>Agaricomycetes</taxon>
        <taxon>Polyporales</taxon>
        <taxon>Grifolaceae</taxon>
        <taxon>Grifola</taxon>
    </lineage>
</organism>
<name>A0A1C7MJ79_GRIFR</name>
<dbReference type="Pfam" id="PF07690">
    <property type="entry name" value="MFS_1"/>
    <property type="match status" value="1"/>
</dbReference>
<evidence type="ECO:0000313" key="7">
    <source>
        <dbReference type="EMBL" id="OBZ76995.1"/>
    </source>
</evidence>
<dbReference type="OMA" id="MTYLDNN"/>
<keyword evidence="8" id="KW-1185">Reference proteome</keyword>
<dbReference type="Proteomes" id="UP000092993">
    <property type="component" value="Unassembled WGS sequence"/>
</dbReference>
<gene>
    <name evidence="7" type="ORF">A0H81_03424</name>
</gene>
<evidence type="ECO:0000256" key="4">
    <source>
        <dbReference type="ARBA" id="ARBA00023136"/>
    </source>
</evidence>
<feature type="transmembrane region" description="Helical" evidence="5">
    <location>
        <begin position="79"/>
        <end position="97"/>
    </location>
</feature>
<dbReference type="PANTHER" id="PTHR23501:SF102">
    <property type="entry name" value="DRUG TRANSPORTER, PUTATIVE (AFU_ORTHOLOGUE AFUA_3G08530)-RELATED"/>
    <property type="match status" value="1"/>
</dbReference>
<dbReference type="InterPro" id="IPR036259">
    <property type="entry name" value="MFS_trans_sf"/>
</dbReference>
<keyword evidence="3 5" id="KW-1133">Transmembrane helix</keyword>
<feature type="transmembrane region" description="Helical" evidence="5">
    <location>
        <begin position="239"/>
        <end position="258"/>
    </location>
</feature>
<feature type="transmembrane region" description="Helical" evidence="5">
    <location>
        <begin position="142"/>
        <end position="160"/>
    </location>
</feature>
<reference evidence="7 8" key="1">
    <citation type="submission" date="2016-03" db="EMBL/GenBank/DDBJ databases">
        <title>Whole genome sequencing of Grifola frondosa 9006-11.</title>
        <authorList>
            <person name="Min B."/>
            <person name="Park H."/>
            <person name="Kim J.-G."/>
            <person name="Cho H."/>
            <person name="Oh Y.-L."/>
            <person name="Kong W.-S."/>
            <person name="Choi I.-G."/>
        </authorList>
    </citation>
    <scope>NUCLEOTIDE SEQUENCE [LARGE SCALE GENOMIC DNA]</scope>
    <source>
        <strain evidence="7 8">9006-11</strain>
    </source>
</reference>
<feature type="domain" description="Major facilitator superfamily (MFS) profile" evidence="6">
    <location>
        <begin position="45"/>
        <end position="556"/>
    </location>
</feature>
<dbReference type="InterPro" id="IPR011701">
    <property type="entry name" value="MFS"/>
</dbReference>
<dbReference type="STRING" id="5627.A0A1C7MJ79"/>
<feature type="transmembrane region" description="Helical" evidence="5">
    <location>
        <begin position="397"/>
        <end position="418"/>
    </location>
</feature>
<dbReference type="Gene3D" id="1.20.1720.10">
    <property type="entry name" value="Multidrug resistance protein D"/>
    <property type="match status" value="1"/>
</dbReference>
<dbReference type="GO" id="GO:0005886">
    <property type="term" value="C:plasma membrane"/>
    <property type="evidence" value="ECO:0007669"/>
    <property type="project" value="TreeGrafter"/>
</dbReference>
<feature type="transmembrane region" description="Helical" evidence="5">
    <location>
        <begin position="109"/>
        <end position="136"/>
    </location>
</feature>
<proteinExistence type="predicted"/>
<feature type="transmembrane region" description="Helical" evidence="5">
    <location>
        <begin position="430"/>
        <end position="455"/>
    </location>
</feature>
<dbReference type="AlphaFoldDB" id="A0A1C7MJ79"/>
<dbReference type="Gene3D" id="1.20.1250.20">
    <property type="entry name" value="MFS general substrate transporter like domains"/>
    <property type="match status" value="1"/>
</dbReference>
<sequence length="556" mass="59145">MESVEPVTRTSSNLLTSAPTLDVESPTEMSTSENLPPRDYKFWLVFLGMGFATMITGLELSAVSTALPVIVDELKGSTTFVWVGSAYTLSATAFIPLSGGLAQIFGRKMVILAALLLTAIGSALCGAATSMNFLIAGRTVQGIGGGAITSITAIIISDLVPLRERGIFNGLIGIAWSVSSGAGPLIGGGLAQGGQWRWLFYLNIPICGVSALLMVLFLRVRTPPGTVSEKIRKVDWVGNALVIASTASCVIALTWSGIQHPWNSVPVLVPLILGLLGLIVFIAYEAKIAKHPLVPFIILTKLTSLSGYVQTFVMPVVMLGIIYYMPVYFQACKDLSPIGAGVDQLAVALVLAPVGIISGVSVNVTHKYRPQLWVSWVFVILGTGLLITLGADTLRGHAIGYLVICAIGLGILVTTTYFPVLAPLPVSQHALALSFFMFLRNFAQVWGVTIGGAVLQNELRKRMPAAFQAQFPEGTAVAYATIPLIPHLKDPLKSEVRAAFADSLKVVWEVMVGIAGLGLISCVGMKGLPLHTDVDKRWALENGKSDTKEGIQMNDS</sequence>
<keyword evidence="2 5" id="KW-0812">Transmembrane</keyword>
<feature type="transmembrane region" description="Helical" evidence="5">
    <location>
        <begin position="42"/>
        <end position="67"/>
    </location>
</feature>
<evidence type="ECO:0000256" key="3">
    <source>
        <dbReference type="ARBA" id="ARBA00022989"/>
    </source>
</evidence>
<feature type="transmembrane region" description="Helical" evidence="5">
    <location>
        <begin position="305"/>
        <end position="325"/>
    </location>
</feature>
<dbReference type="OrthoDB" id="3437016at2759"/>
<comment type="subcellular location">
    <subcellularLocation>
        <location evidence="1">Membrane</location>
        <topology evidence="1">Multi-pass membrane protein</topology>
    </subcellularLocation>
</comment>
<feature type="transmembrane region" description="Helical" evidence="5">
    <location>
        <begin position="506"/>
        <end position="528"/>
    </location>
</feature>
<evidence type="ECO:0000313" key="8">
    <source>
        <dbReference type="Proteomes" id="UP000092993"/>
    </source>
</evidence>
<feature type="transmembrane region" description="Helical" evidence="5">
    <location>
        <begin position="198"/>
        <end position="218"/>
    </location>
</feature>
<dbReference type="InterPro" id="IPR020846">
    <property type="entry name" value="MFS_dom"/>
</dbReference>
<comment type="caution">
    <text evidence="7">The sequence shown here is derived from an EMBL/GenBank/DDBJ whole genome shotgun (WGS) entry which is preliminary data.</text>
</comment>
<dbReference type="EMBL" id="LUGG01000003">
    <property type="protein sequence ID" value="OBZ76995.1"/>
    <property type="molecule type" value="Genomic_DNA"/>
</dbReference>
<feature type="transmembrane region" description="Helical" evidence="5">
    <location>
        <begin position="167"/>
        <end position="186"/>
    </location>
</feature>
<evidence type="ECO:0000256" key="1">
    <source>
        <dbReference type="ARBA" id="ARBA00004141"/>
    </source>
</evidence>
<keyword evidence="4 5" id="KW-0472">Membrane</keyword>
<dbReference type="PANTHER" id="PTHR23501">
    <property type="entry name" value="MAJOR FACILITATOR SUPERFAMILY"/>
    <property type="match status" value="1"/>
</dbReference>
<accession>A0A1C7MJ79</accession>
<evidence type="ECO:0000259" key="6">
    <source>
        <dbReference type="PROSITE" id="PS50850"/>
    </source>
</evidence>
<evidence type="ECO:0000256" key="5">
    <source>
        <dbReference type="SAM" id="Phobius"/>
    </source>
</evidence>
<feature type="transmembrane region" description="Helical" evidence="5">
    <location>
        <begin position="372"/>
        <end position="391"/>
    </location>
</feature>
<dbReference type="SUPFAM" id="SSF103473">
    <property type="entry name" value="MFS general substrate transporter"/>
    <property type="match status" value="1"/>
</dbReference>
<protein>
    <submittedName>
        <fullName evidence="7">Putative transporter C3H1.06c</fullName>
    </submittedName>
</protein>
<dbReference type="PROSITE" id="PS50850">
    <property type="entry name" value="MFS"/>
    <property type="match status" value="1"/>
</dbReference>
<feature type="transmembrane region" description="Helical" evidence="5">
    <location>
        <begin position="264"/>
        <end position="284"/>
    </location>
</feature>
<evidence type="ECO:0000256" key="2">
    <source>
        <dbReference type="ARBA" id="ARBA00022692"/>
    </source>
</evidence>